<sequence length="184" mass="19951">MSNILKRVASSVMGAVEGEEPSSKSSKVVLSNVEEGSGCQMKAGISEISHDHKTNGSGDSEVLSQSKGADDSDDDLFDELDGTVNRVISKADTLDVEVKYELVDIYSISVDGRLSVVGGFRSVGSDIINYIWLPASISKNLTESTIKKLKSKLDCGKKAFAVYYGMKANKYGSDSYDMRWVKKD</sequence>
<keyword evidence="4" id="KW-1185">Reference proteome</keyword>
<feature type="region of interest" description="Disordered" evidence="1">
    <location>
        <begin position="14"/>
        <end position="33"/>
    </location>
</feature>
<dbReference type="EMBL" id="JAHWGI010000751">
    <property type="protein sequence ID" value="KAK3917543.1"/>
    <property type="molecule type" value="Genomic_DNA"/>
</dbReference>
<feature type="region of interest" description="Disordered" evidence="1">
    <location>
        <begin position="41"/>
        <end position="75"/>
    </location>
</feature>
<reference evidence="3" key="2">
    <citation type="journal article" date="2023" name="BMC Genomics">
        <title>Pest status, molecular evolution, and epigenetic factors derived from the genome assembly of Frankliniella fusca, a thysanopteran phytovirus vector.</title>
        <authorList>
            <person name="Catto M.A."/>
            <person name="Labadie P.E."/>
            <person name="Jacobson A.L."/>
            <person name="Kennedy G.G."/>
            <person name="Srinivasan R."/>
            <person name="Hunt B.G."/>
        </authorList>
    </citation>
    <scope>NUCLEOTIDE SEQUENCE</scope>
    <source>
        <strain evidence="3">PL_HMW_Pooled</strain>
    </source>
</reference>
<dbReference type="Proteomes" id="UP001219518">
    <property type="component" value="Unassembled WGS sequence"/>
</dbReference>
<reference evidence="3" key="1">
    <citation type="submission" date="2021-07" db="EMBL/GenBank/DDBJ databases">
        <authorList>
            <person name="Catto M.A."/>
            <person name="Jacobson A."/>
            <person name="Kennedy G."/>
            <person name="Labadie P."/>
            <person name="Hunt B.G."/>
            <person name="Srinivasan R."/>
        </authorList>
    </citation>
    <scope>NUCLEOTIDE SEQUENCE</scope>
    <source>
        <strain evidence="3">PL_HMW_Pooled</strain>
        <tissue evidence="3">Head</tissue>
    </source>
</reference>
<proteinExistence type="predicted"/>
<evidence type="ECO:0000313" key="4">
    <source>
        <dbReference type="Proteomes" id="UP001219518"/>
    </source>
</evidence>
<feature type="compositionally biased region" description="Low complexity" evidence="1">
    <location>
        <begin position="23"/>
        <end position="33"/>
    </location>
</feature>
<name>A0AAE1HW93_9NEOP</name>
<dbReference type="AlphaFoldDB" id="A0AAE1HW93"/>
<gene>
    <name evidence="3" type="ORF">KUF71_002825</name>
    <name evidence="2" type="ORF">KUF71_007029</name>
</gene>
<evidence type="ECO:0000313" key="2">
    <source>
        <dbReference type="EMBL" id="KAK3917543.1"/>
    </source>
</evidence>
<protein>
    <submittedName>
        <fullName evidence="3">Uncharacterized protein</fullName>
    </submittedName>
</protein>
<feature type="compositionally biased region" description="Polar residues" evidence="1">
    <location>
        <begin position="55"/>
        <end position="67"/>
    </location>
</feature>
<organism evidence="3 4">
    <name type="scientific">Frankliniella fusca</name>
    <dbReference type="NCBI Taxonomy" id="407009"/>
    <lineage>
        <taxon>Eukaryota</taxon>
        <taxon>Metazoa</taxon>
        <taxon>Ecdysozoa</taxon>
        <taxon>Arthropoda</taxon>
        <taxon>Hexapoda</taxon>
        <taxon>Insecta</taxon>
        <taxon>Pterygota</taxon>
        <taxon>Neoptera</taxon>
        <taxon>Paraneoptera</taxon>
        <taxon>Thysanoptera</taxon>
        <taxon>Terebrantia</taxon>
        <taxon>Thripoidea</taxon>
        <taxon>Thripidae</taxon>
        <taxon>Frankliniella</taxon>
    </lineage>
</organism>
<evidence type="ECO:0000256" key="1">
    <source>
        <dbReference type="SAM" id="MobiDB-lite"/>
    </source>
</evidence>
<accession>A0AAE1HW93</accession>
<comment type="caution">
    <text evidence="3">The sequence shown here is derived from an EMBL/GenBank/DDBJ whole genome shotgun (WGS) entry which is preliminary data.</text>
</comment>
<evidence type="ECO:0000313" key="3">
    <source>
        <dbReference type="EMBL" id="KAK3928622.1"/>
    </source>
</evidence>
<dbReference type="EMBL" id="JAHWGI010001339">
    <property type="protein sequence ID" value="KAK3928622.1"/>
    <property type="molecule type" value="Genomic_DNA"/>
</dbReference>